<gene>
    <name evidence="2" type="ORF">SAMN04489758_10634</name>
</gene>
<dbReference type="Proteomes" id="UP000198558">
    <property type="component" value="Unassembled WGS sequence"/>
</dbReference>
<dbReference type="PANTHER" id="PTHR40396">
    <property type="entry name" value="ATPASE-LIKE PROTEIN"/>
    <property type="match status" value="1"/>
</dbReference>
<evidence type="ECO:0000259" key="1">
    <source>
        <dbReference type="Pfam" id="PF13304"/>
    </source>
</evidence>
<dbReference type="PANTHER" id="PTHR40396:SF1">
    <property type="entry name" value="ATPASE AAA-TYPE CORE DOMAIN-CONTAINING PROTEIN"/>
    <property type="match status" value="1"/>
</dbReference>
<dbReference type="SUPFAM" id="SSF52540">
    <property type="entry name" value="P-loop containing nucleoside triphosphate hydrolases"/>
    <property type="match status" value="1"/>
</dbReference>
<dbReference type="GeneID" id="78287873"/>
<dbReference type="Gene3D" id="3.40.50.300">
    <property type="entry name" value="P-loop containing nucleotide triphosphate hydrolases"/>
    <property type="match status" value="1"/>
</dbReference>
<dbReference type="EMBL" id="FOIN01000006">
    <property type="protein sequence ID" value="SET31706.1"/>
    <property type="molecule type" value="Genomic_DNA"/>
</dbReference>
<dbReference type="InterPro" id="IPR003959">
    <property type="entry name" value="ATPase_AAA_core"/>
</dbReference>
<feature type="domain" description="ATPase AAA-type core" evidence="1">
    <location>
        <begin position="50"/>
        <end position="363"/>
    </location>
</feature>
<dbReference type="GO" id="GO:0005524">
    <property type="term" value="F:ATP binding"/>
    <property type="evidence" value="ECO:0007669"/>
    <property type="project" value="InterPro"/>
</dbReference>
<proteinExistence type="predicted"/>
<accession>A0A1I0DGZ6</accession>
<evidence type="ECO:0000313" key="2">
    <source>
        <dbReference type="EMBL" id="SET31706.1"/>
    </source>
</evidence>
<dbReference type="InterPro" id="IPR027417">
    <property type="entry name" value="P-loop_NTPase"/>
</dbReference>
<organism evidence="2 3">
    <name type="scientific">Thomasclavelia cocleata</name>
    <dbReference type="NCBI Taxonomy" id="69824"/>
    <lineage>
        <taxon>Bacteria</taxon>
        <taxon>Bacillati</taxon>
        <taxon>Bacillota</taxon>
        <taxon>Erysipelotrichia</taxon>
        <taxon>Erysipelotrichales</taxon>
        <taxon>Coprobacillaceae</taxon>
        <taxon>Thomasclavelia</taxon>
    </lineage>
</organism>
<dbReference type="OrthoDB" id="9809324at2"/>
<dbReference type="Pfam" id="PF13304">
    <property type="entry name" value="AAA_21"/>
    <property type="match status" value="1"/>
</dbReference>
<evidence type="ECO:0000313" key="3">
    <source>
        <dbReference type="Proteomes" id="UP000198558"/>
    </source>
</evidence>
<protein>
    <recommendedName>
        <fullName evidence="1">ATPase AAA-type core domain-containing protein</fullName>
    </recommendedName>
</protein>
<dbReference type="AlphaFoldDB" id="A0A1I0DGZ6"/>
<keyword evidence="3" id="KW-1185">Reference proteome</keyword>
<sequence length="439" mass="50868">MLLEFKTENFKSFLDEMDFLMTPAPKQKDLEYSILEHKIGKKTYKGLCSAIIYGSNASGKTNIICAMDVFKEIILKGNIRNSDEMRSPNISERKLELIPNNLNKLPKPTKFYIRFVEQDLLVEYELIIDLGLFLDKSYQRKIKFEKLTINNKTIFERTENIDFFDLKVIEQYLIKEFRKNEDSAKALARNNLNPTELFLTNGFKMMFSSKLVSFILEWFEEKFIVIYRADATEIKSKLDNSKGGTVFVEHTINEAAKLFGINSNALGYVVPKDGGEVQLCSIFKDNGIAIPAKYFESYGTVRFINMFPLILKALVEGLVLVLDEFDANIHPMALMNIINIFHDDDINKKNAQLIFNTHNPIFLNANIVRRDEIKFVERDDNTHLSTHYSLSDFKTAGHRGVRKADDYMKHYFLGRYGAVKDIDFYELLEKFINDISEVE</sequence>
<name>A0A1I0DGZ6_9FIRM</name>
<dbReference type="RefSeq" id="WP_092352830.1">
    <property type="nucleotide sequence ID" value="NZ_CANTIP010000014.1"/>
</dbReference>
<reference evidence="3" key="1">
    <citation type="submission" date="2016-10" db="EMBL/GenBank/DDBJ databases">
        <authorList>
            <person name="Varghese N."/>
            <person name="Submissions S."/>
        </authorList>
    </citation>
    <scope>NUCLEOTIDE SEQUENCE [LARGE SCALE GENOMIC DNA]</scope>
    <source>
        <strain evidence="3">DSM 1551</strain>
    </source>
</reference>
<dbReference type="GO" id="GO:0016887">
    <property type="term" value="F:ATP hydrolysis activity"/>
    <property type="evidence" value="ECO:0007669"/>
    <property type="project" value="InterPro"/>
</dbReference>